<keyword evidence="4 6" id="KW-1133">Transmembrane helix</keyword>
<organism evidence="8 9">
    <name type="scientific">Alkalibacillus haloalkaliphilus</name>
    <dbReference type="NCBI Taxonomy" id="94136"/>
    <lineage>
        <taxon>Bacteria</taxon>
        <taxon>Bacillati</taxon>
        <taxon>Bacillota</taxon>
        <taxon>Bacilli</taxon>
        <taxon>Bacillales</taxon>
        <taxon>Bacillaceae</taxon>
        <taxon>Alkalibacillus</taxon>
    </lineage>
</organism>
<keyword evidence="2" id="KW-1003">Cell membrane</keyword>
<dbReference type="PANTHER" id="PTHR36115">
    <property type="entry name" value="PROLINE-RICH ANTIGEN HOMOLOG-RELATED"/>
    <property type="match status" value="1"/>
</dbReference>
<evidence type="ECO:0000313" key="8">
    <source>
        <dbReference type="EMBL" id="GEN46961.1"/>
    </source>
</evidence>
<feature type="transmembrane region" description="Helical" evidence="6">
    <location>
        <begin position="31"/>
        <end position="51"/>
    </location>
</feature>
<feature type="transmembrane region" description="Helical" evidence="6">
    <location>
        <begin position="123"/>
        <end position="140"/>
    </location>
</feature>
<feature type="transmembrane region" description="Helical" evidence="6">
    <location>
        <begin position="63"/>
        <end position="83"/>
    </location>
</feature>
<dbReference type="OrthoDB" id="9793824at2"/>
<evidence type="ECO:0000313" key="9">
    <source>
        <dbReference type="Proteomes" id="UP000321440"/>
    </source>
</evidence>
<dbReference type="InterPro" id="IPR051791">
    <property type="entry name" value="Pra-immunoreactive"/>
</dbReference>
<keyword evidence="9" id="KW-1185">Reference proteome</keyword>
<evidence type="ECO:0000256" key="3">
    <source>
        <dbReference type="ARBA" id="ARBA00022692"/>
    </source>
</evidence>
<dbReference type="EMBL" id="BJYA01000020">
    <property type="protein sequence ID" value="GEN46961.1"/>
    <property type="molecule type" value="Genomic_DNA"/>
</dbReference>
<comment type="subcellular location">
    <subcellularLocation>
        <location evidence="1">Cell membrane</location>
        <topology evidence="1">Multi-pass membrane protein</topology>
    </subcellularLocation>
</comment>
<reference evidence="8 9" key="1">
    <citation type="submission" date="2019-07" db="EMBL/GenBank/DDBJ databases">
        <title>Whole genome shotgun sequence of Alkalibacillus haloalkaliphilus NBRC 103110.</title>
        <authorList>
            <person name="Hosoyama A."/>
            <person name="Uohara A."/>
            <person name="Ohji S."/>
            <person name="Ichikawa N."/>
        </authorList>
    </citation>
    <scope>NUCLEOTIDE SEQUENCE [LARGE SCALE GENOMIC DNA]</scope>
    <source>
        <strain evidence="8 9">NBRC 103110</strain>
    </source>
</reference>
<evidence type="ECO:0000256" key="4">
    <source>
        <dbReference type="ARBA" id="ARBA00022989"/>
    </source>
</evidence>
<dbReference type="RefSeq" id="WP_146818226.1">
    <property type="nucleotide sequence ID" value="NZ_BJYA01000020.1"/>
</dbReference>
<evidence type="ECO:0000256" key="5">
    <source>
        <dbReference type="ARBA" id="ARBA00023136"/>
    </source>
</evidence>
<evidence type="ECO:0000256" key="1">
    <source>
        <dbReference type="ARBA" id="ARBA00004651"/>
    </source>
</evidence>
<dbReference type="AlphaFoldDB" id="A0A511W8B4"/>
<dbReference type="GO" id="GO:0005886">
    <property type="term" value="C:plasma membrane"/>
    <property type="evidence" value="ECO:0007669"/>
    <property type="project" value="UniProtKB-SubCell"/>
</dbReference>
<proteinExistence type="predicted"/>
<gene>
    <name evidence="8" type="primary">yteJ</name>
    <name evidence="8" type="ORF">AHA02nite_27370</name>
</gene>
<dbReference type="Pfam" id="PF06271">
    <property type="entry name" value="RDD"/>
    <property type="match status" value="1"/>
</dbReference>
<feature type="domain" description="RDD" evidence="7">
    <location>
        <begin position="25"/>
        <end position="152"/>
    </location>
</feature>
<keyword evidence="5 6" id="KW-0472">Membrane</keyword>
<dbReference type="PANTHER" id="PTHR36115:SF9">
    <property type="entry name" value="LMO1584 PROTEIN"/>
    <property type="match status" value="1"/>
</dbReference>
<evidence type="ECO:0000256" key="2">
    <source>
        <dbReference type="ARBA" id="ARBA00022475"/>
    </source>
</evidence>
<keyword evidence="3 6" id="KW-0812">Transmembrane</keyword>
<accession>A0A511W8B4</accession>
<dbReference type="Proteomes" id="UP000321440">
    <property type="component" value="Unassembled WGS sequence"/>
</dbReference>
<comment type="caution">
    <text evidence="8">The sequence shown here is derived from an EMBL/GenBank/DDBJ whole genome shotgun (WGS) entry which is preliminary data.</text>
</comment>
<evidence type="ECO:0000259" key="7">
    <source>
        <dbReference type="Pfam" id="PF06271"/>
    </source>
</evidence>
<name>A0A511W8B4_9BACI</name>
<protein>
    <submittedName>
        <fullName evidence="8">Putative membrane protein YteJ</fullName>
    </submittedName>
</protein>
<dbReference type="InterPro" id="IPR010432">
    <property type="entry name" value="RDD"/>
</dbReference>
<evidence type="ECO:0000256" key="6">
    <source>
        <dbReference type="SAM" id="Phobius"/>
    </source>
</evidence>
<sequence length="164" mass="19225">MSETYNVETNQEQESESPLKQVRFAGFWMRFWAYLFDLVIVFSINGIILAPYRLITGGEVLEVGFWTVATIISTAVLYAYFVLLTKYLGQTIGKKVFGIRVIRKDFEPLQWSDLIFREVVGRFFYRVLWFTNILYLVIAFDSQKQGIHDMIGDTRVIHEWSLKS</sequence>